<gene>
    <name evidence="1" type="ORF">CVV64_13530</name>
</gene>
<comment type="caution">
    <text evidence="1">The sequence shown here is derived from an EMBL/GenBank/DDBJ whole genome shotgun (WGS) entry which is preliminary data.</text>
</comment>
<name>A0A2N1PMK9_9BACT</name>
<dbReference type="Proteomes" id="UP000233256">
    <property type="component" value="Unassembled WGS sequence"/>
</dbReference>
<dbReference type="AlphaFoldDB" id="A0A2N1PMK9"/>
<protein>
    <submittedName>
        <fullName evidence="1">Uncharacterized protein</fullName>
    </submittedName>
</protein>
<evidence type="ECO:0000313" key="1">
    <source>
        <dbReference type="EMBL" id="PKK89584.1"/>
    </source>
</evidence>
<organism evidence="1 2">
    <name type="scientific">Candidatus Wallbacteria bacterium HGW-Wallbacteria-1</name>
    <dbReference type="NCBI Taxonomy" id="2013854"/>
    <lineage>
        <taxon>Bacteria</taxon>
        <taxon>Candidatus Walliibacteriota</taxon>
    </lineage>
</organism>
<sequence>MTIWYYFDINNSEISHFFYGQYDSGLRTKLIKEQKVESRFNKAWKRAKLCLAAHINNDPGNNFRKFSTDRKHNEL</sequence>
<dbReference type="EMBL" id="PGXC01000015">
    <property type="protein sequence ID" value="PKK89584.1"/>
    <property type="molecule type" value="Genomic_DNA"/>
</dbReference>
<reference evidence="1 2" key="1">
    <citation type="journal article" date="2017" name="ISME J.">
        <title>Potential for microbial H2 and metal transformations associated with novel bacteria and archaea in deep terrestrial subsurface sediments.</title>
        <authorList>
            <person name="Hernsdorf A.W."/>
            <person name="Amano Y."/>
            <person name="Miyakawa K."/>
            <person name="Ise K."/>
            <person name="Suzuki Y."/>
            <person name="Anantharaman K."/>
            <person name="Probst A."/>
            <person name="Burstein D."/>
            <person name="Thomas B.C."/>
            <person name="Banfield J.F."/>
        </authorList>
    </citation>
    <scope>NUCLEOTIDE SEQUENCE [LARGE SCALE GENOMIC DNA]</scope>
    <source>
        <strain evidence="1">HGW-Wallbacteria-1</strain>
    </source>
</reference>
<proteinExistence type="predicted"/>
<accession>A0A2N1PMK9</accession>
<evidence type="ECO:0000313" key="2">
    <source>
        <dbReference type="Proteomes" id="UP000233256"/>
    </source>
</evidence>